<proteinExistence type="predicted"/>
<accession>A0A9N9J9Y7</accession>
<feature type="signal peptide" evidence="1">
    <location>
        <begin position="1"/>
        <end position="22"/>
    </location>
</feature>
<evidence type="ECO:0000313" key="2">
    <source>
        <dbReference type="EMBL" id="CAG8772211.1"/>
    </source>
</evidence>
<feature type="non-terminal residue" evidence="2">
    <location>
        <position position="207"/>
    </location>
</feature>
<protein>
    <submittedName>
        <fullName evidence="2">17467_t:CDS:1</fullName>
    </submittedName>
</protein>
<organism evidence="2 3">
    <name type="scientific">Cetraspora pellucida</name>
    <dbReference type="NCBI Taxonomy" id="1433469"/>
    <lineage>
        <taxon>Eukaryota</taxon>
        <taxon>Fungi</taxon>
        <taxon>Fungi incertae sedis</taxon>
        <taxon>Mucoromycota</taxon>
        <taxon>Glomeromycotina</taxon>
        <taxon>Glomeromycetes</taxon>
        <taxon>Diversisporales</taxon>
        <taxon>Gigasporaceae</taxon>
        <taxon>Cetraspora</taxon>
    </lineage>
</organism>
<name>A0A9N9J9Y7_9GLOM</name>
<gene>
    <name evidence="2" type="ORF">CPELLU_LOCUS15931</name>
</gene>
<reference evidence="2" key="1">
    <citation type="submission" date="2021-06" db="EMBL/GenBank/DDBJ databases">
        <authorList>
            <person name="Kallberg Y."/>
            <person name="Tangrot J."/>
            <person name="Rosling A."/>
        </authorList>
    </citation>
    <scope>NUCLEOTIDE SEQUENCE</scope>
    <source>
        <strain evidence="2">FL966</strain>
    </source>
</reference>
<dbReference type="OrthoDB" id="1859733at2759"/>
<feature type="chain" id="PRO_5040179880" evidence="1">
    <location>
        <begin position="23"/>
        <end position="207"/>
    </location>
</feature>
<evidence type="ECO:0000313" key="3">
    <source>
        <dbReference type="Proteomes" id="UP000789759"/>
    </source>
</evidence>
<evidence type="ECO:0000256" key="1">
    <source>
        <dbReference type="SAM" id="SignalP"/>
    </source>
</evidence>
<dbReference type="Proteomes" id="UP000789759">
    <property type="component" value="Unassembled WGS sequence"/>
</dbReference>
<sequence length="207" mass="22684">MIKLEFLLILTILLFNASSSFANNSLFDGDALFNFPKVIGNCEFPKGVVLPQNITPPEGNVFKFYTIVSGFGERRCVNKTWVYYESRALHFNNEKDICSYPSSVVASTFPNPNALPGVVSLGIRSVLPSDTSTLITTPIVSIPKPGRPEDIALGLERVSNNTGKGAFADITYIARPRTRGGNFLAGRNITCGNDEYPEGYVYSDPFI</sequence>
<keyword evidence="1" id="KW-0732">Signal</keyword>
<keyword evidence="3" id="KW-1185">Reference proteome</keyword>
<dbReference type="AlphaFoldDB" id="A0A9N9J9Y7"/>
<dbReference type="EMBL" id="CAJVQA010022102">
    <property type="protein sequence ID" value="CAG8772211.1"/>
    <property type="molecule type" value="Genomic_DNA"/>
</dbReference>
<comment type="caution">
    <text evidence="2">The sequence shown here is derived from an EMBL/GenBank/DDBJ whole genome shotgun (WGS) entry which is preliminary data.</text>
</comment>